<evidence type="ECO:0000313" key="2">
    <source>
        <dbReference type="Proteomes" id="UP000317909"/>
    </source>
</evidence>
<organism evidence="1 2">
    <name type="scientific">Lacipirellula limnantheis</name>
    <dbReference type="NCBI Taxonomy" id="2528024"/>
    <lineage>
        <taxon>Bacteria</taxon>
        <taxon>Pseudomonadati</taxon>
        <taxon>Planctomycetota</taxon>
        <taxon>Planctomycetia</taxon>
        <taxon>Pirellulales</taxon>
        <taxon>Lacipirellulaceae</taxon>
        <taxon>Lacipirellula</taxon>
    </lineage>
</organism>
<accession>A0A517TSL9</accession>
<evidence type="ECO:0000313" key="1">
    <source>
        <dbReference type="EMBL" id="QDT71363.1"/>
    </source>
</evidence>
<dbReference type="EMBL" id="CP036339">
    <property type="protein sequence ID" value="QDT71363.1"/>
    <property type="molecule type" value="Genomic_DNA"/>
</dbReference>
<evidence type="ECO:0008006" key="3">
    <source>
        <dbReference type="Google" id="ProtNLM"/>
    </source>
</evidence>
<protein>
    <recommendedName>
        <fullName evidence="3">Calcineurin-like phosphoesterase domain-containing protein</fullName>
    </recommendedName>
</protein>
<name>A0A517TSL9_9BACT</name>
<dbReference type="Proteomes" id="UP000317909">
    <property type="component" value="Chromosome"/>
</dbReference>
<gene>
    <name evidence="1" type="ORF">I41_05200</name>
</gene>
<sequence>MLVIISDLHLTDGTSGSTISPGAFQLLGERIADLTIGASQRRDGSYRPIERIDLLLLGDVLDVIRSSRWLTSRVRPWDDPNSPAFFETVSQITGDILRRNEEALGEFRKLAQQGVAIPAATRDGRPADRQLLPIPVHTHYMVGNHDWFFHLPGENYSRLRRQIALHMGLVTNPEKPFPHEAWECNELLQTMRRHKVFARHGDVYDPFNFEGDRDGSSLGDVIVIELLNRFGAQVAQQLADDLPEAVLNGLREIDNIRPLLLVPVWIDGLLERTCPHPATRKQVKKVWDDLADEFLEHPFVQHRDTWCPIDVVDGLQKALKFSRRLSIGWASWIAEWMWRLRGADNASYFQHALSEQDFRNRRAKHIVYGHTHYHETVPLDASFAEGYVLNQAYFNSGTWRRVYEQTRFAPHEQEFIAADALTYLAFFKDDERRGRPYETWTGTLGISPLVGTTLRVDPGLKSDAATQPISTPSVPIRAPHFALPPAHVRAADGAFVR</sequence>
<keyword evidence="2" id="KW-1185">Reference proteome</keyword>
<proteinExistence type="predicted"/>
<dbReference type="SUPFAM" id="SSF56300">
    <property type="entry name" value="Metallo-dependent phosphatases"/>
    <property type="match status" value="1"/>
</dbReference>
<dbReference type="InterPro" id="IPR029052">
    <property type="entry name" value="Metallo-depent_PP-like"/>
</dbReference>
<dbReference type="AlphaFoldDB" id="A0A517TSL9"/>
<dbReference type="KEGG" id="llh:I41_05200"/>
<reference evidence="1 2" key="1">
    <citation type="submission" date="2019-02" db="EMBL/GenBank/DDBJ databases">
        <title>Deep-cultivation of Planctomycetes and their phenomic and genomic characterization uncovers novel biology.</title>
        <authorList>
            <person name="Wiegand S."/>
            <person name="Jogler M."/>
            <person name="Boedeker C."/>
            <person name="Pinto D."/>
            <person name="Vollmers J."/>
            <person name="Rivas-Marin E."/>
            <person name="Kohn T."/>
            <person name="Peeters S.H."/>
            <person name="Heuer A."/>
            <person name="Rast P."/>
            <person name="Oberbeckmann S."/>
            <person name="Bunk B."/>
            <person name="Jeske O."/>
            <person name="Meyerdierks A."/>
            <person name="Storesund J.E."/>
            <person name="Kallscheuer N."/>
            <person name="Luecker S."/>
            <person name="Lage O.M."/>
            <person name="Pohl T."/>
            <person name="Merkel B.J."/>
            <person name="Hornburger P."/>
            <person name="Mueller R.-W."/>
            <person name="Bruemmer F."/>
            <person name="Labrenz M."/>
            <person name="Spormann A.M."/>
            <person name="Op den Camp H."/>
            <person name="Overmann J."/>
            <person name="Amann R."/>
            <person name="Jetten M.S.M."/>
            <person name="Mascher T."/>
            <person name="Medema M.H."/>
            <person name="Devos D.P."/>
            <person name="Kaster A.-K."/>
            <person name="Ovreas L."/>
            <person name="Rohde M."/>
            <person name="Galperin M.Y."/>
            <person name="Jogler C."/>
        </authorList>
    </citation>
    <scope>NUCLEOTIDE SEQUENCE [LARGE SCALE GENOMIC DNA]</scope>
    <source>
        <strain evidence="1 2">I41</strain>
    </source>
</reference>